<dbReference type="InterPro" id="IPR051317">
    <property type="entry name" value="Gfo/Idh/MocA_oxidoreduct"/>
</dbReference>
<feature type="domain" description="Gfo/Idh/MocA-like oxidoreductase N-terminal" evidence="1">
    <location>
        <begin position="9"/>
        <end position="137"/>
    </location>
</feature>
<gene>
    <name evidence="3" type="ORF">GGQ65_004924</name>
</gene>
<dbReference type="InterPro" id="IPR000683">
    <property type="entry name" value="Gfo/Idh/MocA-like_OxRdtase_N"/>
</dbReference>
<feature type="domain" description="GFO/IDH/MocA-like oxidoreductase" evidence="2">
    <location>
        <begin position="147"/>
        <end position="279"/>
    </location>
</feature>
<evidence type="ECO:0000313" key="3">
    <source>
        <dbReference type="EMBL" id="MBB3917605.1"/>
    </source>
</evidence>
<dbReference type="InterPro" id="IPR055170">
    <property type="entry name" value="GFO_IDH_MocA-like_dom"/>
</dbReference>
<dbReference type="PANTHER" id="PTHR43708:SF3">
    <property type="entry name" value="OXIDOREDUCTASE"/>
    <property type="match status" value="1"/>
</dbReference>
<dbReference type="SUPFAM" id="SSF55347">
    <property type="entry name" value="Glyceraldehyde-3-phosphate dehydrogenase-like, C-terminal domain"/>
    <property type="match status" value="1"/>
</dbReference>
<dbReference type="Gene3D" id="3.30.360.10">
    <property type="entry name" value="Dihydrodipicolinate Reductase, domain 2"/>
    <property type="match status" value="1"/>
</dbReference>
<evidence type="ECO:0000259" key="2">
    <source>
        <dbReference type="Pfam" id="PF22725"/>
    </source>
</evidence>
<organism evidence="3 4">
    <name type="scientific">Rhizobium fabae</name>
    <dbReference type="NCBI Taxonomy" id="573179"/>
    <lineage>
        <taxon>Bacteria</taxon>
        <taxon>Pseudomonadati</taxon>
        <taxon>Pseudomonadota</taxon>
        <taxon>Alphaproteobacteria</taxon>
        <taxon>Hyphomicrobiales</taxon>
        <taxon>Rhizobiaceae</taxon>
        <taxon>Rhizobium/Agrobacterium group</taxon>
        <taxon>Rhizobium</taxon>
    </lineage>
</organism>
<evidence type="ECO:0000313" key="4">
    <source>
        <dbReference type="Proteomes" id="UP000545490"/>
    </source>
</evidence>
<dbReference type="Gene3D" id="3.40.50.720">
    <property type="entry name" value="NAD(P)-binding Rossmann-like Domain"/>
    <property type="match status" value="1"/>
</dbReference>
<sequence>MSIANPHRIRLGMVGGGRGAFIGGVHRIAARLDNRYELVAGALSSNAEKALSSGRDLGLADDRCYASFEEMAARESAREDGIEVVAIVTPNHMHFGPARTFLEAGFHVICDKPVTTTLGEARALAGIVERSGRIFVLTHNYTGYPMIRQMRDMVAAGALGKLRHVQVEYAQDWLTEAAESTGAKGAEWRTDPARSGAGGSIGDIGTHAFNLAAFVTRETPDRLLADLTSFVPGRKLDDSANILLRYASGAKGMLWASQVAIGNENTLTLRVYGDKAGIEWSHATLNQMSYTPYGEPTRIITRNGAGSGPSAARVSRLPAGHPEGYLEGFATIYCEAADAIMAVRTGAKLASDVIYPGIREGIAGLAFIEAAVRSNAASSWETLNL</sequence>
<evidence type="ECO:0000259" key="1">
    <source>
        <dbReference type="Pfam" id="PF01408"/>
    </source>
</evidence>
<protein>
    <submittedName>
        <fullName evidence="3">Putative dehydrogenase</fullName>
    </submittedName>
</protein>
<reference evidence="3 4" key="1">
    <citation type="submission" date="2020-08" db="EMBL/GenBank/DDBJ databases">
        <title>Genomic Encyclopedia of Type Strains, Phase IV (KMG-IV): sequencing the most valuable type-strain genomes for metagenomic binning, comparative biology and taxonomic classification.</title>
        <authorList>
            <person name="Goeker M."/>
        </authorList>
    </citation>
    <scope>NUCLEOTIDE SEQUENCE [LARGE SCALE GENOMIC DNA]</scope>
    <source>
        <strain evidence="3 4">DSM 19331</strain>
    </source>
</reference>
<dbReference type="AlphaFoldDB" id="A0A7W6B8L4"/>
<dbReference type="SUPFAM" id="SSF51735">
    <property type="entry name" value="NAD(P)-binding Rossmann-fold domains"/>
    <property type="match status" value="1"/>
</dbReference>
<dbReference type="PANTHER" id="PTHR43708">
    <property type="entry name" value="CONSERVED EXPRESSED OXIDOREDUCTASE (EUROFUNG)"/>
    <property type="match status" value="1"/>
</dbReference>
<dbReference type="InterPro" id="IPR036291">
    <property type="entry name" value="NAD(P)-bd_dom_sf"/>
</dbReference>
<comment type="caution">
    <text evidence="3">The sequence shown here is derived from an EMBL/GenBank/DDBJ whole genome shotgun (WGS) entry which is preliminary data.</text>
</comment>
<dbReference type="Proteomes" id="UP000545490">
    <property type="component" value="Unassembled WGS sequence"/>
</dbReference>
<name>A0A7W6B8L4_9HYPH</name>
<proteinExistence type="predicted"/>
<dbReference type="Pfam" id="PF22725">
    <property type="entry name" value="GFO_IDH_MocA_C3"/>
    <property type="match status" value="1"/>
</dbReference>
<dbReference type="Pfam" id="PF01408">
    <property type="entry name" value="GFO_IDH_MocA"/>
    <property type="match status" value="1"/>
</dbReference>
<dbReference type="EMBL" id="JACIDG010000014">
    <property type="protein sequence ID" value="MBB3917605.1"/>
    <property type="molecule type" value="Genomic_DNA"/>
</dbReference>
<accession>A0A7W6B8L4</accession>
<dbReference type="GO" id="GO:0000166">
    <property type="term" value="F:nucleotide binding"/>
    <property type="evidence" value="ECO:0007669"/>
    <property type="project" value="InterPro"/>
</dbReference>